<evidence type="ECO:0000313" key="3">
    <source>
        <dbReference type="EMBL" id="KAL0295873.1"/>
    </source>
</evidence>
<evidence type="ECO:0000256" key="1">
    <source>
        <dbReference type="SAM" id="MobiDB-lite"/>
    </source>
</evidence>
<organism evidence="3">
    <name type="scientific">Sesamum calycinum</name>
    <dbReference type="NCBI Taxonomy" id="2727403"/>
    <lineage>
        <taxon>Eukaryota</taxon>
        <taxon>Viridiplantae</taxon>
        <taxon>Streptophyta</taxon>
        <taxon>Embryophyta</taxon>
        <taxon>Tracheophyta</taxon>
        <taxon>Spermatophyta</taxon>
        <taxon>Magnoliopsida</taxon>
        <taxon>eudicotyledons</taxon>
        <taxon>Gunneridae</taxon>
        <taxon>Pentapetalae</taxon>
        <taxon>asterids</taxon>
        <taxon>lamiids</taxon>
        <taxon>Lamiales</taxon>
        <taxon>Pedaliaceae</taxon>
        <taxon>Sesamum</taxon>
    </lineage>
</organism>
<dbReference type="AlphaFoldDB" id="A0AAW2JNQ9"/>
<name>A0AAW2JNQ9_9LAMI</name>
<comment type="caution">
    <text evidence="3">The sequence shown here is derived from an EMBL/GenBank/DDBJ whole genome shotgun (WGS) entry which is preliminary data.</text>
</comment>
<evidence type="ECO:0000259" key="2">
    <source>
        <dbReference type="Pfam" id="PF25597"/>
    </source>
</evidence>
<reference evidence="3" key="1">
    <citation type="submission" date="2020-06" db="EMBL/GenBank/DDBJ databases">
        <authorList>
            <person name="Li T."/>
            <person name="Hu X."/>
            <person name="Zhang T."/>
            <person name="Song X."/>
            <person name="Zhang H."/>
            <person name="Dai N."/>
            <person name="Sheng W."/>
            <person name="Hou X."/>
            <person name="Wei L."/>
        </authorList>
    </citation>
    <scope>NUCLEOTIDE SEQUENCE</scope>
    <source>
        <strain evidence="3">KEN8</strain>
        <tissue evidence="3">Leaf</tissue>
    </source>
</reference>
<proteinExistence type="predicted"/>
<dbReference type="EMBL" id="JACGWM010000919">
    <property type="protein sequence ID" value="KAL0295873.1"/>
    <property type="molecule type" value="Genomic_DNA"/>
</dbReference>
<sequence>MTLVLIWEASTSKAKSKRAGSWKRKKGKAKAKTVIVAKHAKSAPIAPVEWARERGGWVLSSSREETISASVAMRKGIGRGTVPIYLPIKEESDSVRHDLLHDEFYQTGLIFLGYALEMAARLLNVALSNTVAQTLYQIWHDKPTSKKYLRVWDSPAYVKRLVGDKLDSGSSLCRFIGYPKETKGYYFYDLSKQKVFVLRNTVFLERGFSTDTQRDELLLEKSSEAPESNAGTSSAPTISTDNVPILRRSARVPQPLERYGFLSVTGQLDNNPKTYREAMSGHRFGKVS</sequence>
<feature type="region of interest" description="Disordered" evidence="1">
    <location>
        <begin position="220"/>
        <end position="240"/>
    </location>
</feature>
<dbReference type="InterPro" id="IPR057670">
    <property type="entry name" value="SH3_retrovirus"/>
</dbReference>
<feature type="domain" description="Retroviral polymerase SH3-like" evidence="2">
    <location>
        <begin position="156"/>
        <end position="213"/>
    </location>
</feature>
<accession>A0AAW2JNQ9</accession>
<dbReference type="Pfam" id="PF25597">
    <property type="entry name" value="SH3_retrovirus"/>
    <property type="match status" value="1"/>
</dbReference>
<gene>
    <name evidence="3" type="ORF">Scaly_3084600</name>
</gene>
<feature type="compositionally biased region" description="Polar residues" evidence="1">
    <location>
        <begin position="225"/>
        <end position="240"/>
    </location>
</feature>
<reference evidence="3" key="2">
    <citation type="journal article" date="2024" name="Plant">
        <title>Genomic evolution and insights into agronomic trait innovations of Sesamum species.</title>
        <authorList>
            <person name="Miao H."/>
            <person name="Wang L."/>
            <person name="Qu L."/>
            <person name="Liu H."/>
            <person name="Sun Y."/>
            <person name="Le M."/>
            <person name="Wang Q."/>
            <person name="Wei S."/>
            <person name="Zheng Y."/>
            <person name="Lin W."/>
            <person name="Duan Y."/>
            <person name="Cao H."/>
            <person name="Xiong S."/>
            <person name="Wang X."/>
            <person name="Wei L."/>
            <person name="Li C."/>
            <person name="Ma Q."/>
            <person name="Ju M."/>
            <person name="Zhao R."/>
            <person name="Li G."/>
            <person name="Mu C."/>
            <person name="Tian Q."/>
            <person name="Mei H."/>
            <person name="Zhang T."/>
            <person name="Gao T."/>
            <person name="Zhang H."/>
        </authorList>
    </citation>
    <scope>NUCLEOTIDE SEQUENCE</scope>
    <source>
        <strain evidence="3">KEN8</strain>
    </source>
</reference>
<protein>
    <recommendedName>
        <fullName evidence="2">Retroviral polymerase SH3-like domain-containing protein</fullName>
    </recommendedName>
</protein>